<dbReference type="STRING" id="1688.BCUN_0359"/>
<dbReference type="eggNOG" id="COG1476">
    <property type="taxonomic scope" value="Bacteria"/>
</dbReference>
<dbReference type="InterPro" id="IPR001387">
    <property type="entry name" value="Cro/C1-type_HTH"/>
</dbReference>
<reference evidence="3 4" key="1">
    <citation type="submission" date="2014-03" db="EMBL/GenBank/DDBJ databases">
        <title>Genomics of Bifidobacteria.</title>
        <authorList>
            <person name="Ventura M."/>
            <person name="Milani C."/>
            <person name="Lugli G.A."/>
        </authorList>
    </citation>
    <scope>NUCLEOTIDE SEQUENCE [LARGE SCALE GENOMIC DNA]</scope>
    <source>
        <strain evidence="3 4">LMG 10738</strain>
    </source>
</reference>
<dbReference type="SMART" id="SM00530">
    <property type="entry name" value="HTH_XRE"/>
    <property type="match status" value="1"/>
</dbReference>
<dbReference type="Pfam" id="PF01381">
    <property type="entry name" value="HTH_3"/>
    <property type="match status" value="1"/>
</dbReference>
<evidence type="ECO:0000256" key="1">
    <source>
        <dbReference type="ARBA" id="ARBA00023125"/>
    </source>
</evidence>
<dbReference type="PANTHER" id="PTHR46558">
    <property type="entry name" value="TRACRIPTIONAL REGULATORY PROTEIN-RELATED-RELATED"/>
    <property type="match status" value="1"/>
</dbReference>
<dbReference type="Proteomes" id="UP000029067">
    <property type="component" value="Unassembled WGS sequence"/>
</dbReference>
<keyword evidence="1" id="KW-0238">DNA-binding</keyword>
<name>A0A087B4B4_9BIFI</name>
<dbReference type="PROSITE" id="PS50943">
    <property type="entry name" value="HTH_CROC1"/>
    <property type="match status" value="1"/>
</dbReference>
<dbReference type="InterPro" id="IPR010982">
    <property type="entry name" value="Lambda_DNA-bd_dom_sf"/>
</dbReference>
<dbReference type="AlphaFoldDB" id="A0A087B4B4"/>
<evidence type="ECO:0000313" key="4">
    <source>
        <dbReference type="Proteomes" id="UP000029067"/>
    </source>
</evidence>
<proteinExistence type="predicted"/>
<comment type="caution">
    <text evidence="3">The sequence shown here is derived from an EMBL/GenBank/DDBJ whole genome shotgun (WGS) entry which is preliminary data.</text>
</comment>
<dbReference type="GO" id="GO:0003677">
    <property type="term" value="F:DNA binding"/>
    <property type="evidence" value="ECO:0007669"/>
    <property type="project" value="UniProtKB-KW"/>
</dbReference>
<protein>
    <submittedName>
        <fullName evidence="3">XRE family transcriptional regulator</fullName>
    </submittedName>
</protein>
<keyword evidence="4" id="KW-1185">Reference proteome</keyword>
<dbReference type="SUPFAM" id="SSF47413">
    <property type="entry name" value="lambda repressor-like DNA-binding domains"/>
    <property type="match status" value="1"/>
</dbReference>
<sequence length="318" mass="34477">MGMTTRPDDVREDFGTRLRALRKQAGLSQKQLAHRIYVTRQAVAKWENGAGRPDIANLTALAAVFGVTLDRLMGLAAQDGTADTGGGDLRYENVTAYDIDGPKHFDIDCGSVYSCTIGGYEGEQLRVRVASNTVEQLAQHVKVSLDDRPKRIDVAVNRGSGISESLAKDDICVRLWIPQRHLASLECAAKAQTVQVRHLECERLELDLKAPNLRLEEVSGHVEVDCNLDMDIDCATLDGQLDINQVSATSRIAIPTGVPVALTTRGVRTRMIVGAGVRQDEDAADGIELNGIASELIVETRTAPSSMSRSSDTMKTHG</sequence>
<gene>
    <name evidence="3" type="ORF">BCUN_0359</name>
</gene>
<evidence type="ECO:0000259" key="2">
    <source>
        <dbReference type="PROSITE" id="PS50943"/>
    </source>
</evidence>
<dbReference type="EMBL" id="JGYV01000001">
    <property type="protein sequence ID" value="KFI65864.1"/>
    <property type="molecule type" value="Genomic_DNA"/>
</dbReference>
<organism evidence="3 4">
    <name type="scientific">Bifidobacterium cuniculi</name>
    <dbReference type="NCBI Taxonomy" id="1688"/>
    <lineage>
        <taxon>Bacteria</taxon>
        <taxon>Bacillati</taxon>
        <taxon>Actinomycetota</taxon>
        <taxon>Actinomycetes</taxon>
        <taxon>Bifidobacteriales</taxon>
        <taxon>Bifidobacteriaceae</taxon>
        <taxon>Bifidobacterium</taxon>
    </lineage>
</organism>
<dbReference type="Gene3D" id="1.10.260.40">
    <property type="entry name" value="lambda repressor-like DNA-binding domains"/>
    <property type="match status" value="1"/>
</dbReference>
<dbReference type="CDD" id="cd00093">
    <property type="entry name" value="HTH_XRE"/>
    <property type="match status" value="1"/>
</dbReference>
<accession>A0A087B4B4</accession>
<dbReference type="PANTHER" id="PTHR46558:SF11">
    <property type="entry name" value="HTH-TYPE TRANSCRIPTIONAL REGULATOR XRE"/>
    <property type="match status" value="1"/>
</dbReference>
<feature type="domain" description="HTH cro/C1-type" evidence="2">
    <location>
        <begin position="18"/>
        <end position="72"/>
    </location>
</feature>
<evidence type="ECO:0000313" key="3">
    <source>
        <dbReference type="EMBL" id="KFI65864.1"/>
    </source>
</evidence>